<dbReference type="AlphaFoldDB" id="A0A6V7IFS6"/>
<dbReference type="Gene3D" id="3.80.10.10">
    <property type="entry name" value="Ribonuclease Inhibitor"/>
    <property type="match status" value="2"/>
</dbReference>
<evidence type="ECO:0000256" key="7">
    <source>
        <dbReference type="SAM" id="Phobius"/>
    </source>
</evidence>
<evidence type="ECO:0000256" key="1">
    <source>
        <dbReference type="ARBA" id="ARBA00004167"/>
    </source>
</evidence>
<dbReference type="PROSITE" id="PS50104">
    <property type="entry name" value="TIR"/>
    <property type="match status" value="1"/>
</dbReference>
<keyword evidence="6 7" id="KW-0472">Membrane</keyword>
<dbReference type="FunFam" id="3.40.50.10140:FF:000020">
    <property type="entry name" value="Blast:Protein toll"/>
    <property type="match status" value="1"/>
</dbReference>
<dbReference type="PRINTS" id="PR01537">
    <property type="entry name" value="INTRLKN1R1F"/>
</dbReference>
<evidence type="ECO:0000259" key="8">
    <source>
        <dbReference type="PROSITE" id="PS50104"/>
    </source>
</evidence>
<dbReference type="Gene3D" id="3.40.50.10140">
    <property type="entry name" value="Toll/interleukin-1 receptor homology (TIR) domain"/>
    <property type="match status" value="1"/>
</dbReference>
<keyword evidence="2" id="KW-0433">Leucine-rich repeat</keyword>
<dbReference type="InterPro" id="IPR032675">
    <property type="entry name" value="LRR_dom_sf"/>
</dbReference>
<keyword evidence="4" id="KW-0732">Signal</keyword>
<dbReference type="FunFam" id="3.80.10.10:FF:000727">
    <property type="entry name" value="Toll-like protein"/>
    <property type="match status" value="1"/>
</dbReference>
<dbReference type="GO" id="GO:0005886">
    <property type="term" value="C:plasma membrane"/>
    <property type="evidence" value="ECO:0007669"/>
    <property type="project" value="TreeGrafter"/>
</dbReference>
<dbReference type="SMART" id="SM00255">
    <property type="entry name" value="TIR"/>
    <property type="match status" value="1"/>
</dbReference>
<dbReference type="PANTHER" id="PTHR24365">
    <property type="entry name" value="TOLL-LIKE RECEPTOR"/>
    <property type="match status" value="1"/>
</dbReference>
<evidence type="ECO:0000256" key="2">
    <source>
        <dbReference type="ARBA" id="ARBA00022614"/>
    </source>
</evidence>
<reference evidence="9" key="1">
    <citation type="submission" date="2020-07" db="EMBL/GenBank/DDBJ databases">
        <authorList>
            <person name="Ferguson B K."/>
        </authorList>
    </citation>
    <scope>NUCLEOTIDE SEQUENCE</scope>
    <source>
        <strain evidence="9">L06</strain>
    </source>
</reference>
<feature type="domain" description="TIR" evidence="8">
    <location>
        <begin position="334"/>
        <end position="470"/>
    </location>
</feature>
<evidence type="ECO:0000313" key="9">
    <source>
        <dbReference type="EMBL" id="CAD1538520.1"/>
    </source>
</evidence>
<organism evidence="9">
    <name type="scientific">Bracon brevicornis</name>
    <dbReference type="NCBI Taxonomy" id="1563983"/>
    <lineage>
        <taxon>Eukaryota</taxon>
        <taxon>Metazoa</taxon>
        <taxon>Ecdysozoa</taxon>
        <taxon>Arthropoda</taxon>
        <taxon>Hexapoda</taxon>
        <taxon>Insecta</taxon>
        <taxon>Pterygota</taxon>
        <taxon>Neoptera</taxon>
        <taxon>Endopterygota</taxon>
        <taxon>Hymenoptera</taxon>
        <taxon>Apocrita</taxon>
        <taxon>Ichneumonoidea</taxon>
        <taxon>Braconidae</taxon>
        <taxon>Braconinae</taxon>
        <taxon>Bracon</taxon>
    </lineage>
</organism>
<dbReference type="SUPFAM" id="SSF52058">
    <property type="entry name" value="L domain-like"/>
    <property type="match status" value="1"/>
</dbReference>
<gene>
    <name evidence="9" type="ORF">BBRV_LOCUS24063</name>
</gene>
<dbReference type="GO" id="GO:0038023">
    <property type="term" value="F:signaling receptor activity"/>
    <property type="evidence" value="ECO:0007669"/>
    <property type="project" value="TreeGrafter"/>
</dbReference>
<accession>A0A6V7IFS6</accession>
<dbReference type="InterPro" id="IPR035897">
    <property type="entry name" value="Toll_tir_struct_dom_sf"/>
</dbReference>
<dbReference type="InterPro" id="IPR000483">
    <property type="entry name" value="Cys-rich_flank_reg_C"/>
</dbReference>
<sequence>MKDFTFFRGNTQITYANNQIQTISFAGYETFPMFAKRLELAIGKNPINCDCRIHDFLKFRDSKIQKQPIVLDLQGTYCHEPEDLSSTRIAELDRSILKCLVEVPIGLNAICPEKCQCWKIPENQIYRIDCRYKNLIKAPEHLLSPEGLRIELLLDENRIRKMPLMTRPGYDYVVKLTLSGNMIEDVCLDGLSNNLEILTLDSNRLRNLDPQVLTFLKDSTKLRHLELHGNPWVCNCETVDLLKFIVATSSKFQDLQNVTCESLEYPIFEMMLEDFCPVVAGSIIIVGISIALLGILIGIAAAMYYSYQHEIKVWLYTKQWCLWFVTEDEVDKDKQFDAFVSFSHMDHDLVAGTLVPKLEEDPYHYRLCVHYRNWIPGESIPTQIFNSVENSKRTIIVLSQNFLDSVWSRLEFRTAHEQALSEGRARVIIVLLGDIGPADNLDPELKAYLKLNTYVRWGDPWFWEKLKYALPHSSNLQRRKDWRGVTSHIELNESIL</sequence>
<evidence type="ECO:0000256" key="6">
    <source>
        <dbReference type="ARBA" id="ARBA00023136"/>
    </source>
</evidence>
<feature type="transmembrane region" description="Helical" evidence="7">
    <location>
        <begin position="278"/>
        <end position="305"/>
    </location>
</feature>
<dbReference type="Pfam" id="PF01582">
    <property type="entry name" value="TIR"/>
    <property type="match status" value="1"/>
</dbReference>
<name>A0A6V7IFS6_9HYME</name>
<protein>
    <recommendedName>
        <fullName evidence="8">TIR domain-containing protein</fullName>
    </recommendedName>
</protein>
<dbReference type="SUPFAM" id="SSF52200">
    <property type="entry name" value="Toll/Interleukin receptor TIR domain"/>
    <property type="match status" value="1"/>
</dbReference>
<keyword evidence="3 7" id="KW-0812">Transmembrane</keyword>
<proteinExistence type="predicted"/>
<dbReference type="SMART" id="SM00082">
    <property type="entry name" value="LRRCT"/>
    <property type="match status" value="2"/>
</dbReference>
<evidence type="ECO:0000256" key="4">
    <source>
        <dbReference type="ARBA" id="ARBA00022729"/>
    </source>
</evidence>
<evidence type="ECO:0000256" key="3">
    <source>
        <dbReference type="ARBA" id="ARBA00022692"/>
    </source>
</evidence>
<evidence type="ECO:0000256" key="5">
    <source>
        <dbReference type="ARBA" id="ARBA00022989"/>
    </source>
</evidence>
<dbReference type="PANTHER" id="PTHR24365:SF541">
    <property type="entry name" value="PROTEIN TOLL-RELATED"/>
    <property type="match status" value="1"/>
</dbReference>
<dbReference type="GO" id="GO:0045087">
    <property type="term" value="P:innate immune response"/>
    <property type="evidence" value="ECO:0007669"/>
    <property type="project" value="TreeGrafter"/>
</dbReference>
<comment type="subcellular location">
    <subcellularLocation>
        <location evidence="1">Membrane</location>
        <topology evidence="1">Single-pass membrane protein</topology>
    </subcellularLocation>
</comment>
<dbReference type="InterPro" id="IPR000157">
    <property type="entry name" value="TIR_dom"/>
</dbReference>
<keyword evidence="5 7" id="KW-1133">Transmembrane helix</keyword>
<dbReference type="EMBL" id="CADCXW020000003">
    <property type="protein sequence ID" value="CAD1538520.1"/>
    <property type="molecule type" value="Genomic_DNA"/>
</dbReference>
<dbReference type="GO" id="GO:0007165">
    <property type="term" value="P:signal transduction"/>
    <property type="evidence" value="ECO:0007669"/>
    <property type="project" value="InterPro"/>
</dbReference>